<reference evidence="3" key="1">
    <citation type="submission" date="2011-12" db="EMBL/GenBank/DDBJ databases">
        <title>Complete sequence of Clostridium clariflavum DSM 19732.</title>
        <authorList>
            <consortium name="US DOE Joint Genome Institute"/>
            <person name="Lucas S."/>
            <person name="Han J."/>
            <person name="Lapidus A."/>
            <person name="Cheng J.-F."/>
            <person name="Goodwin L."/>
            <person name="Pitluck S."/>
            <person name="Peters L."/>
            <person name="Teshima H."/>
            <person name="Detter J.C."/>
            <person name="Han C."/>
            <person name="Tapia R."/>
            <person name="Land M."/>
            <person name="Hauser L."/>
            <person name="Kyrpides N."/>
            <person name="Ivanova N."/>
            <person name="Pagani I."/>
            <person name="Kitzmiller T."/>
            <person name="Lynd L."/>
            <person name="Izquierdo J."/>
            <person name="Woyke T."/>
        </authorList>
    </citation>
    <scope>NUCLEOTIDE SEQUENCE [LARGE SCALE GENOMIC DNA]</scope>
    <source>
        <strain evidence="3">DSM 19732 / NBRC 101661 / EBR45</strain>
    </source>
</reference>
<dbReference type="HOGENOM" id="CLU_063017_0_0_9"/>
<dbReference type="Pfam" id="PF22560">
    <property type="entry name" value="GMT-wHTH"/>
    <property type="match status" value="1"/>
</dbReference>
<evidence type="ECO:0000313" key="2">
    <source>
        <dbReference type="EMBL" id="AEV66932.1"/>
    </source>
</evidence>
<reference evidence="2 3" key="2">
    <citation type="journal article" date="2012" name="Stand. Genomic Sci.">
        <title>Complete Genome Sequence of Clostridium clariflavum DSM 19732.</title>
        <authorList>
            <person name="Izquierdo J.A."/>
            <person name="Goodwin L."/>
            <person name="Davenport K.W."/>
            <person name="Teshima H."/>
            <person name="Bruce D."/>
            <person name="Detter C."/>
            <person name="Tapia R."/>
            <person name="Han S."/>
            <person name="Land M."/>
            <person name="Hauser L."/>
            <person name="Jeffries C.D."/>
            <person name="Han J."/>
            <person name="Pitluck S."/>
            <person name="Nolan M."/>
            <person name="Chen A."/>
            <person name="Huntemann M."/>
            <person name="Mavromatis K."/>
            <person name="Mikhailova N."/>
            <person name="Liolios K."/>
            <person name="Woyke T."/>
            <person name="Lynd L.R."/>
        </authorList>
    </citation>
    <scope>NUCLEOTIDE SEQUENCE [LARGE SCALE GENOMIC DNA]</scope>
    <source>
        <strain evidence="3">DSM 19732 / NBRC 101661 / EBR45</strain>
    </source>
</reference>
<protein>
    <recommendedName>
        <fullName evidence="1">GMT-like wHTH domain-containing protein</fullName>
    </recommendedName>
</protein>
<accession>G8M0C5</accession>
<dbReference type="InterPro" id="IPR054339">
    <property type="entry name" value="GMT_wHTH"/>
</dbReference>
<evidence type="ECO:0000259" key="1">
    <source>
        <dbReference type="Pfam" id="PF22560"/>
    </source>
</evidence>
<dbReference type="NCBIfam" id="TIGR04474">
    <property type="entry name" value="tcm_partner"/>
    <property type="match status" value="1"/>
</dbReference>
<proteinExistence type="predicted"/>
<keyword evidence="3" id="KW-1185">Reference proteome</keyword>
<gene>
    <name evidence="2" type="ordered locus">Clocl_0187</name>
</gene>
<name>G8M0C5_ACECE</name>
<dbReference type="EMBL" id="CP003065">
    <property type="protein sequence ID" value="AEV66932.1"/>
    <property type="molecule type" value="Genomic_DNA"/>
</dbReference>
<evidence type="ECO:0000313" key="3">
    <source>
        <dbReference type="Proteomes" id="UP000005435"/>
    </source>
</evidence>
<dbReference type="STRING" id="720554.Clocl_0187"/>
<dbReference type="AlphaFoldDB" id="G8M0C5"/>
<sequence length="364" mass="43661">MWGVNMGKIYMDGYDFFFWNYEGQTKMKHEVLEEYIDKWIKIVGCYHKLNYFDCFGGCGAYKDNDKVYYGSPIRVAKAVQKNQQNLYRKVNIVIIEKEEENIENLKKVFEYNQITIKPYFIQGDFDEEINKIFDATNGNLAPTFFFIDPFGFKINYDTLKRIMTVPKSEIFLNFMYTRINEFLGAEKIEKTIDKLFGCDDWKKIINERSNNREQDIVSLYRRQLKRISKFVYYYRISFPNRDRTYYYLFHLTNHQKGCVVMKSSFAKYNYGKVEYMGPKHGYLSLFDQEDIKLYEIKQYLLNKYSNTKISFYDIIEENIDEVPYLESDIRSALKELRKEGKVEVKHITSKTENSIQDKDLIIFS</sequence>
<feature type="domain" description="GMT-like wHTH" evidence="1">
    <location>
        <begin position="283"/>
        <end position="344"/>
    </location>
</feature>
<dbReference type="InterPro" id="IPR031009">
    <property type="entry name" value="Tcm_partner"/>
</dbReference>
<organism evidence="2 3">
    <name type="scientific">Acetivibrio clariflavus (strain DSM 19732 / NBRC 101661 / EBR45)</name>
    <name type="common">Clostridium clariflavum</name>
    <dbReference type="NCBI Taxonomy" id="720554"/>
    <lineage>
        <taxon>Bacteria</taxon>
        <taxon>Bacillati</taxon>
        <taxon>Bacillota</taxon>
        <taxon>Clostridia</taxon>
        <taxon>Eubacteriales</taxon>
        <taxon>Oscillospiraceae</taxon>
        <taxon>Acetivibrio</taxon>
    </lineage>
</organism>
<dbReference type="OrthoDB" id="275124at2"/>
<dbReference type="eggNOG" id="COG4422">
    <property type="taxonomic scope" value="Bacteria"/>
</dbReference>
<dbReference type="KEGG" id="ccl:Clocl_0187"/>
<dbReference type="Proteomes" id="UP000005435">
    <property type="component" value="Chromosome"/>
</dbReference>